<dbReference type="EC" id="4.2.1.17" evidence="1"/>
<dbReference type="AlphaFoldDB" id="A0A7W7QA89"/>
<dbReference type="SUPFAM" id="SSF52096">
    <property type="entry name" value="ClpP/crotonase"/>
    <property type="match status" value="1"/>
</dbReference>
<protein>
    <submittedName>
        <fullName evidence="1">Enoyl-CoA hydratase</fullName>
        <ecNumber evidence="1">4.2.1.17</ecNumber>
    </submittedName>
</protein>
<organism evidence="1 2">
    <name type="scientific">Actinophytocola algeriensis</name>
    <dbReference type="NCBI Taxonomy" id="1768010"/>
    <lineage>
        <taxon>Bacteria</taxon>
        <taxon>Bacillati</taxon>
        <taxon>Actinomycetota</taxon>
        <taxon>Actinomycetes</taxon>
        <taxon>Pseudonocardiales</taxon>
        <taxon>Pseudonocardiaceae</taxon>
    </lineage>
</organism>
<keyword evidence="1" id="KW-0456">Lyase</keyword>
<gene>
    <name evidence="1" type="ORF">FHR82_006001</name>
</gene>
<dbReference type="PANTHER" id="PTHR11941:SF45">
    <property type="entry name" value="ENOYL-COA DELTA ISOMERASE 1, MITOCHONDRIAL"/>
    <property type="match status" value="1"/>
</dbReference>
<dbReference type="EMBL" id="JACHJQ010000006">
    <property type="protein sequence ID" value="MBB4909743.1"/>
    <property type="molecule type" value="Genomic_DNA"/>
</dbReference>
<evidence type="ECO:0000313" key="2">
    <source>
        <dbReference type="Proteomes" id="UP000520767"/>
    </source>
</evidence>
<name>A0A7W7QA89_9PSEU</name>
<proteinExistence type="predicted"/>
<reference evidence="1 2" key="1">
    <citation type="submission" date="2020-08" db="EMBL/GenBank/DDBJ databases">
        <title>Genomic Encyclopedia of Type Strains, Phase III (KMG-III): the genomes of soil and plant-associated and newly described type strains.</title>
        <authorList>
            <person name="Whitman W."/>
        </authorList>
    </citation>
    <scope>NUCLEOTIDE SEQUENCE [LARGE SCALE GENOMIC DNA]</scope>
    <source>
        <strain evidence="1 2">CECT 8960</strain>
    </source>
</reference>
<evidence type="ECO:0000313" key="1">
    <source>
        <dbReference type="EMBL" id="MBB4909743.1"/>
    </source>
</evidence>
<dbReference type="InterPro" id="IPR001753">
    <property type="entry name" value="Enoyl-CoA_hydra/iso"/>
</dbReference>
<dbReference type="Proteomes" id="UP000520767">
    <property type="component" value="Unassembled WGS sequence"/>
</dbReference>
<dbReference type="CDD" id="cd06558">
    <property type="entry name" value="crotonase-like"/>
    <property type="match status" value="1"/>
</dbReference>
<dbReference type="GO" id="GO:0006635">
    <property type="term" value="P:fatty acid beta-oxidation"/>
    <property type="evidence" value="ECO:0007669"/>
    <property type="project" value="TreeGrafter"/>
</dbReference>
<dbReference type="Pfam" id="PF00378">
    <property type="entry name" value="ECH_1"/>
    <property type="match status" value="1"/>
</dbReference>
<keyword evidence="2" id="KW-1185">Reference proteome</keyword>
<comment type="caution">
    <text evidence="1">The sequence shown here is derived from an EMBL/GenBank/DDBJ whole genome shotgun (WGS) entry which is preliminary data.</text>
</comment>
<dbReference type="PANTHER" id="PTHR11941">
    <property type="entry name" value="ENOYL-COA HYDRATASE-RELATED"/>
    <property type="match status" value="1"/>
</dbReference>
<dbReference type="GO" id="GO:0004300">
    <property type="term" value="F:enoyl-CoA hydratase activity"/>
    <property type="evidence" value="ECO:0007669"/>
    <property type="project" value="UniProtKB-EC"/>
</dbReference>
<accession>A0A7W7QA89</accession>
<dbReference type="Gene3D" id="3.90.226.10">
    <property type="entry name" value="2-enoyl-CoA Hydratase, Chain A, domain 1"/>
    <property type="match status" value="1"/>
</dbReference>
<dbReference type="InterPro" id="IPR029045">
    <property type="entry name" value="ClpP/crotonase-like_dom_sf"/>
</dbReference>
<sequence>MLETTEHGDTAVLTLSHGPVNALDLELLTALPGALAGVADAAAVVLTGAGGCFSAGVDLKRIGDGGPPYVAEFLPALSTAVLALFDHPRPVVAAVNGHALAGGCVLAAACDVRLMSGGTIGLTELAAGVPFPTVPLEVMRHAVGPAVGRLVLAAERLPREEAHRIGLVDMSDDLLPDALARATALTAAPPEVYALAKRQLHAPAHERIAARREQDDPGVEQLWSAPSTRDRLRGFLARLAGR</sequence>
<dbReference type="RefSeq" id="WP_311771334.1">
    <property type="nucleotide sequence ID" value="NZ_JACHJQ010000006.1"/>
</dbReference>